<dbReference type="InterPro" id="IPR022472">
    <property type="entry name" value="VPLPA-CTERM"/>
</dbReference>
<name>A0A4R3XQU8_9PROT</name>
<proteinExistence type="predicted"/>
<sequence>MNQLKQMTMSVAVSMLFCASAAHAVYTPIVSTTGNNMTMVGSSNGLTGGTNDVTFTWNGTWYNSLVRDGSSNATLSSPTAFSGKKWTAHNVNVYAAGNYTFYTGCPAGDPACGIGPAYNLSVGYGQVGVHLLWDWSSSKDVDIVLLWDMNKSWMQTGTTSPFSTGGTNLNGNTMNTVWSGVSIDTNMDTDNYSGTQMLDGPFVGQSMNFNVTGVQVFYQCSWPYDFGLCNPSDGPGPIPGPLPTPIPASAWLLGSGLLGLIGLARREK</sequence>
<feature type="signal peptide" evidence="1">
    <location>
        <begin position="1"/>
        <end position="24"/>
    </location>
</feature>
<dbReference type="EMBL" id="SMCO01000037">
    <property type="protein sequence ID" value="TCV79025.1"/>
    <property type="molecule type" value="Genomic_DNA"/>
</dbReference>
<gene>
    <name evidence="2" type="ORF">EDC63_13713</name>
</gene>
<dbReference type="AlphaFoldDB" id="A0A4R3XQU8"/>
<feature type="chain" id="PRO_5021012781" evidence="1">
    <location>
        <begin position="25"/>
        <end position="268"/>
    </location>
</feature>
<keyword evidence="1" id="KW-0732">Signal</keyword>
<evidence type="ECO:0000256" key="1">
    <source>
        <dbReference type="SAM" id="SignalP"/>
    </source>
</evidence>
<dbReference type="RefSeq" id="WP_223248310.1">
    <property type="nucleotide sequence ID" value="NZ_BHVT01000048.1"/>
</dbReference>
<keyword evidence="3" id="KW-1185">Reference proteome</keyword>
<evidence type="ECO:0000313" key="2">
    <source>
        <dbReference type="EMBL" id="TCV79025.1"/>
    </source>
</evidence>
<dbReference type="NCBIfam" id="TIGR03370">
    <property type="entry name" value="VPLPA-CTERM"/>
    <property type="match status" value="1"/>
</dbReference>
<comment type="caution">
    <text evidence="2">The sequence shown here is derived from an EMBL/GenBank/DDBJ whole genome shotgun (WGS) entry which is preliminary data.</text>
</comment>
<accession>A0A4R3XQU8</accession>
<dbReference type="Proteomes" id="UP000295367">
    <property type="component" value="Unassembled WGS sequence"/>
</dbReference>
<reference evidence="2 3" key="1">
    <citation type="submission" date="2019-03" db="EMBL/GenBank/DDBJ databases">
        <title>Genomic Encyclopedia of Type Strains, Phase IV (KMG-IV): sequencing the most valuable type-strain genomes for metagenomic binning, comparative biology and taxonomic classification.</title>
        <authorList>
            <person name="Goeker M."/>
        </authorList>
    </citation>
    <scope>NUCLEOTIDE SEQUENCE [LARGE SCALE GENOMIC DNA]</scope>
    <source>
        <strain evidence="2 3">DSM 100309</strain>
    </source>
</reference>
<protein>
    <submittedName>
        <fullName evidence="2">Putative secreted protein</fullName>
    </submittedName>
</protein>
<evidence type="ECO:0000313" key="3">
    <source>
        <dbReference type="Proteomes" id="UP000295367"/>
    </source>
</evidence>
<organism evidence="2 3">
    <name type="scientific">Sulfurirhabdus autotrophica</name>
    <dbReference type="NCBI Taxonomy" id="1706046"/>
    <lineage>
        <taxon>Bacteria</taxon>
        <taxon>Pseudomonadati</taxon>
        <taxon>Pseudomonadota</taxon>
        <taxon>Betaproteobacteria</taxon>
        <taxon>Nitrosomonadales</taxon>
        <taxon>Sulfuricellaceae</taxon>
        <taxon>Sulfurirhabdus</taxon>
    </lineage>
</organism>